<dbReference type="OrthoDB" id="3653265at2"/>
<evidence type="ECO:0000259" key="1">
    <source>
        <dbReference type="Pfam" id="PF13454"/>
    </source>
</evidence>
<sequence length="647" mass="71541">MMAHLSVAVIGAGPRGLSVCERLTALAPEYKHPVTIHVIDPYAPGPGRVWDTEQSPELLMNTTISEQTIFPDDSCDFSPTNTGPSMREWYLATDGTDDPDTTFCSRTLYGHYLADAFTRVHENAPQNVTIQVHRAQALRIADPGSPVEVSQIVRLSDDTSVTVDAVVLCVGHIPSRLTDERIQLERYAADNDLNYCPPSLPAETPVDRVPAGETVIFRGFGLNYFDLQALFTHGRGGTFVPREPSPDRPGKCEPWELEYVPSGREPVLAPSSRRGIPYRCKPVTPNHPMKPYPLRFFTEDNVTKLSSGKLLHFDDQLWPLILTDLRYAWYAALYRSQPELFLRDPAPLKEALTEAVDRHLARRSGAETQGRATGRETHEAPALHEVLDSVVPREHQLDLQALLRPLNEEQFANREQLTAWIDSFLEQELRDAYAGPELAPSKAIFAVLWTARGFLKELVADGRISPTSFATEVRGWFESFVSGICDGPPPQRFAELLALSRAGLVAYVGPQVKIDTSDHEPAFIASTPVVDGDIVARNLIDAASPTNHIRLADDNLITSMLDRGQLTVATITSDEGTLLPTSGPLVERDSLRTVDSRGRVHPHRYVMSIQLSSLQLGLAIAANPNTNARTLRDAHSIARHIYGLADQ</sequence>
<dbReference type="InterPro" id="IPR038732">
    <property type="entry name" value="HpyO/CreE_NAD-binding"/>
</dbReference>
<dbReference type="Pfam" id="PF13454">
    <property type="entry name" value="NAD_binding_9"/>
    <property type="match status" value="1"/>
</dbReference>
<reference evidence="2 3" key="1">
    <citation type="submission" date="2017-09" db="EMBL/GenBank/DDBJ databases">
        <title>Bacterial strain isolated from the female urinary microbiota.</title>
        <authorList>
            <person name="Thomas-White K."/>
            <person name="Kumar N."/>
            <person name="Forster S."/>
            <person name="Putonti C."/>
            <person name="Lawley T."/>
            <person name="Wolfe A.J."/>
        </authorList>
    </citation>
    <scope>NUCLEOTIDE SEQUENCE [LARGE SCALE GENOMIC DNA]</scope>
    <source>
        <strain evidence="2 3">UMB1301</strain>
    </source>
</reference>
<organism evidence="2 3">
    <name type="scientific">Brevibacterium paucivorans</name>
    <dbReference type="NCBI Taxonomy" id="170994"/>
    <lineage>
        <taxon>Bacteria</taxon>
        <taxon>Bacillati</taxon>
        <taxon>Actinomycetota</taxon>
        <taxon>Actinomycetes</taxon>
        <taxon>Micrococcales</taxon>
        <taxon>Brevibacteriaceae</taxon>
        <taxon>Brevibacterium</taxon>
    </lineage>
</organism>
<dbReference type="InterPro" id="IPR052189">
    <property type="entry name" value="L-asp_N-monooxygenase_NS-form"/>
</dbReference>
<accession>A0A2N6VKD8</accession>
<dbReference type="PANTHER" id="PTHR40254">
    <property type="entry name" value="BLR0577 PROTEIN"/>
    <property type="match status" value="1"/>
</dbReference>
<dbReference type="PANTHER" id="PTHR40254:SF1">
    <property type="entry name" value="BLR0577 PROTEIN"/>
    <property type="match status" value="1"/>
</dbReference>
<dbReference type="AlphaFoldDB" id="A0A2N6VKD8"/>
<dbReference type="SUPFAM" id="SSF51905">
    <property type="entry name" value="FAD/NAD(P)-binding domain"/>
    <property type="match status" value="1"/>
</dbReference>
<comment type="caution">
    <text evidence="2">The sequence shown here is derived from an EMBL/GenBank/DDBJ whole genome shotgun (WGS) entry which is preliminary data.</text>
</comment>
<evidence type="ECO:0000313" key="2">
    <source>
        <dbReference type="EMBL" id="PMD04576.1"/>
    </source>
</evidence>
<evidence type="ECO:0000313" key="3">
    <source>
        <dbReference type="Proteomes" id="UP000235598"/>
    </source>
</evidence>
<proteinExistence type="predicted"/>
<dbReference type="Gene3D" id="3.50.50.60">
    <property type="entry name" value="FAD/NAD(P)-binding domain"/>
    <property type="match status" value="1"/>
</dbReference>
<dbReference type="Proteomes" id="UP000235598">
    <property type="component" value="Unassembled WGS sequence"/>
</dbReference>
<feature type="domain" description="FAD-dependent urate hydroxylase HpyO/Asp monooxygenase CreE-like FAD/NAD(P)-binding" evidence="1">
    <location>
        <begin position="8"/>
        <end position="172"/>
    </location>
</feature>
<protein>
    <recommendedName>
        <fullName evidence="1">FAD-dependent urate hydroxylase HpyO/Asp monooxygenase CreE-like FAD/NAD(P)-binding domain-containing protein</fullName>
    </recommendedName>
</protein>
<gene>
    <name evidence="2" type="ORF">CJ199_11225</name>
</gene>
<name>A0A2N6VKD8_9MICO</name>
<dbReference type="InterPro" id="IPR036188">
    <property type="entry name" value="FAD/NAD-bd_sf"/>
</dbReference>
<dbReference type="EMBL" id="PNHK01000005">
    <property type="protein sequence ID" value="PMD04576.1"/>
    <property type="molecule type" value="Genomic_DNA"/>
</dbReference>